<dbReference type="GO" id="GO:0008270">
    <property type="term" value="F:zinc ion binding"/>
    <property type="evidence" value="ECO:0007669"/>
    <property type="project" value="UniProtKB-UniRule"/>
</dbReference>
<organism evidence="6 7">
    <name type="scientific">Anopheles dirus</name>
    <dbReference type="NCBI Taxonomy" id="7168"/>
    <lineage>
        <taxon>Eukaryota</taxon>
        <taxon>Metazoa</taxon>
        <taxon>Ecdysozoa</taxon>
        <taxon>Arthropoda</taxon>
        <taxon>Hexapoda</taxon>
        <taxon>Insecta</taxon>
        <taxon>Pterygota</taxon>
        <taxon>Neoptera</taxon>
        <taxon>Endopterygota</taxon>
        <taxon>Diptera</taxon>
        <taxon>Nematocera</taxon>
        <taxon>Culicoidea</taxon>
        <taxon>Culicidae</taxon>
        <taxon>Anophelinae</taxon>
        <taxon>Anopheles</taxon>
    </lineage>
</organism>
<keyword evidence="7" id="KW-1185">Reference proteome</keyword>
<keyword evidence="2" id="KW-0862">Zinc</keyword>
<feature type="domain" description="ZAD" evidence="5">
    <location>
        <begin position="4"/>
        <end position="76"/>
    </location>
</feature>
<evidence type="ECO:0000256" key="1">
    <source>
        <dbReference type="PROSITE-ProRule" id="PRU00042"/>
    </source>
</evidence>
<evidence type="ECO:0000256" key="3">
    <source>
        <dbReference type="SAM" id="MobiDB-lite"/>
    </source>
</evidence>
<dbReference type="Pfam" id="PF07776">
    <property type="entry name" value="zf-AD"/>
    <property type="match status" value="1"/>
</dbReference>
<dbReference type="EnsemblMetazoa" id="ADIR008769-RA">
    <property type="protein sequence ID" value="ADIR008769-PA"/>
    <property type="gene ID" value="ADIR008769"/>
</dbReference>
<dbReference type="AlphaFoldDB" id="A0A182NM84"/>
<dbReference type="Gene3D" id="3.30.160.60">
    <property type="entry name" value="Classic Zinc Finger"/>
    <property type="match status" value="4"/>
</dbReference>
<dbReference type="InterPro" id="IPR013087">
    <property type="entry name" value="Znf_C2H2_type"/>
</dbReference>
<dbReference type="SUPFAM" id="SSF57716">
    <property type="entry name" value="Glucocorticoid receptor-like (DNA-binding domain)"/>
    <property type="match status" value="1"/>
</dbReference>
<dbReference type="GO" id="GO:0003700">
    <property type="term" value="F:DNA-binding transcription factor activity"/>
    <property type="evidence" value="ECO:0007669"/>
    <property type="project" value="InterPro"/>
</dbReference>
<dbReference type="InterPro" id="IPR036236">
    <property type="entry name" value="Znf_C2H2_sf"/>
</dbReference>
<reference evidence="6" key="2">
    <citation type="submission" date="2020-05" db="UniProtKB">
        <authorList>
            <consortium name="EnsemblMetazoa"/>
        </authorList>
    </citation>
    <scope>IDENTIFICATION</scope>
    <source>
        <strain evidence="6">WRAIR2</strain>
    </source>
</reference>
<evidence type="ECO:0000259" key="4">
    <source>
        <dbReference type="PROSITE" id="PS50157"/>
    </source>
</evidence>
<feature type="binding site" evidence="2">
    <location>
        <position position="52"/>
    </location>
    <ligand>
        <name>Zn(2+)</name>
        <dbReference type="ChEBI" id="CHEBI:29105"/>
    </ligand>
</feature>
<feature type="binding site" evidence="2">
    <location>
        <position position="49"/>
    </location>
    <ligand>
        <name>Zn(2+)</name>
        <dbReference type="ChEBI" id="CHEBI:29105"/>
    </ligand>
</feature>
<dbReference type="SUPFAM" id="SSF57667">
    <property type="entry name" value="beta-beta-alpha zinc fingers"/>
    <property type="match status" value="4"/>
</dbReference>
<feature type="region of interest" description="Disordered" evidence="3">
    <location>
        <begin position="153"/>
        <end position="186"/>
    </location>
</feature>
<feature type="domain" description="C2H2-type" evidence="4">
    <location>
        <begin position="373"/>
        <end position="400"/>
    </location>
</feature>
<evidence type="ECO:0008006" key="8">
    <source>
        <dbReference type="Google" id="ProtNLM"/>
    </source>
</evidence>
<feature type="domain" description="C2H2-type" evidence="4">
    <location>
        <begin position="404"/>
        <end position="432"/>
    </location>
</feature>
<feature type="compositionally biased region" description="Polar residues" evidence="3">
    <location>
        <begin position="155"/>
        <end position="166"/>
    </location>
</feature>
<proteinExistence type="predicted"/>
<dbReference type="InterPro" id="IPR039970">
    <property type="entry name" value="TF_Grauzone"/>
</dbReference>
<keyword evidence="2" id="KW-0479">Metal-binding</keyword>
<feature type="binding site" evidence="2">
    <location>
        <position position="6"/>
    </location>
    <ligand>
        <name>Zn(2+)</name>
        <dbReference type="ChEBI" id="CHEBI:29105"/>
    </ligand>
</feature>
<sequence length="536" mass="61948">MRKEICRLCLHSIPRGRRIAIADEEFQQKLKIVFPFSILTAENLPIDACRGCLVTVENFYAYSEQVRLNQTNLMGTPIERDTDDGEQAEAIKQETLEENFSECANTNSPPNGSEGSKEKNFHIEVIKVEPIMPESLQDASTDQEEPSVEHLLDSMMQTETTDSVSNDIPREEEDETEQKKTESSKTKLLTRKASVKRTTLKKITHPLSPPPTRPPKKKKLARAEDEELLRKHFHFGCEMCSFMGDTVPNLFQHYREQHQTPGFIQCCNRKFFRRARLLEHLGGHLGSIVCDICGKVYKNTFHLELHKIDHEAKPDARQFKCEQCNRSFHKQYHLKVHQKRHERVQCTVCHKVLAGEQGLKLHMQKMHGKDTTQICPTCGKEFRCMVAMARHLKAHLGLVTVERVQCDQCAKWFDGKLNLRNHIKAIHEESGQLQCDECQHVSPNRRALAHHKMRVHRRRTVHECEHCGKKLYTKLNLREHLATHTNVPLYSCEFCGVTFNSNANKYSHRKSKHPKEWEALRQQKLMRTMGPATAAT</sequence>
<name>A0A182NM84_9DIPT</name>
<dbReference type="PROSITE" id="PS51915">
    <property type="entry name" value="ZAD"/>
    <property type="match status" value="1"/>
</dbReference>
<dbReference type="STRING" id="7168.A0A182NM84"/>
<dbReference type="PROSITE" id="PS50157">
    <property type="entry name" value="ZINC_FINGER_C2H2_2"/>
    <property type="match status" value="6"/>
</dbReference>
<dbReference type="VEuPathDB" id="VectorBase:ADIR008769"/>
<dbReference type="Proteomes" id="UP000075884">
    <property type="component" value="Unassembled WGS sequence"/>
</dbReference>
<dbReference type="Pfam" id="PF00096">
    <property type="entry name" value="zf-C2H2"/>
    <property type="match status" value="3"/>
</dbReference>
<dbReference type="SMART" id="SM00355">
    <property type="entry name" value="ZnF_C2H2"/>
    <property type="match status" value="10"/>
</dbReference>
<dbReference type="SMART" id="SM00868">
    <property type="entry name" value="zf-AD"/>
    <property type="match status" value="1"/>
</dbReference>
<feature type="domain" description="C2H2-type" evidence="4">
    <location>
        <begin position="319"/>
        <end position="341"/>
    </location>
</feature>
<reference evidence="7" key="1">
    <citation type="submission" date="2013-03" db="EMBL/GenBank/DDBJ databases">
        <title>The Genome Sequence of Anopheles dirus WRAIR2.</title>
        <authorList>
            <consortium name="The Broad Institute Genomics Platform"/>
            <person name="Neafsey D.E."/>
            <person name="Walton C."/>
            <person name="Walker B."/>
            <person name="Young S.K."/>
            <person name="Zeng Q."/>
            <person name="Gargeya S."/>
            <person name="Fitzgerald M."/>
            <person name="Haas B."/>
            <person name="Abouelleil A."/>
            <person name="Allen A.W."/>
            <person name="Alvarado L."/>
            <person name="Arachchi H.M."/>
            <person name="Berlin A.M."/>
            <person name="Chapman S.B."/>
            <person name="Gainer-Dewar J."/>
            <person name="Goldberg J."/>
            <person name="Griggs A."/>
            <person name="Gujja S."/>
            <person name="Hansen M."/>
            <person name="Howarth C."/>
            <person name="Imamovic A."/>
            <person name="Ireland A."/>
            <person name="Larimer J."/>
            <person name="McCowan C."/>
            <person name="Murphy C."/>
            <person name="Pearson M."/>
            <person name="Poon T.W."/>
            <person name="Priest M."/>
            <person name="Roberts A."/>
            <person name="Saif S."/>
            <person name="Shea T."/>
            <person name="Sisk P."/>
            <person name="Sykes S."/>
            <person name="Wortman J."/>
            <person name="Nusbaum C."/>
            <person name="Birren B."/>
        </authorList>
    </citation>
    <scope>NUCLEOTIDE SEQUENCE [LARGE SCALE GENOMIC DNA]</scope>
    <source>
        <strain evidence="7">WRAIR2</strain>
    </source>
</reference>
<keyword evidence="1" id="KW-0863">Zinc-finger</keyword>
<dbReference type="PROSITE" id="PS00028">
    <property type="entry name" value="ZINC_FINGER_C2H2_1"/>
    <property type="match status" value="6"/>
</dbReference>
<feature type="domain" description="C2H2-type" evidence="4">
    <location>
        <begin position="288"/>
        <end position="315"/>
    </location>
</feature>
<evidence type="ECO:0000259" key="5">
    <source>
        <dbReference type="PROSITE" id="PS51915"/>
    </source>
</evidence>
<dbReference type="InterPro" id="IPR012934">
    <property type="entry name" value="Znf_AD"/>
</dbReference>
<dbReference type="Gene3D" id="3.40.1800.20">
    <property type="match status" value="1"/>
</dbReference>
<evidence type="ECO:0000256" key="2">
    <source>
        <dbReference type="PROSITE-ProRule" id="PRU01263"/>
    </source>
</evidence>
<dbReference type="PANTHER" id="PTHR23225">
    <property type="entry name" value="ZINC FINGER PROTEIN"/>
    <property type="match status" value="1"/>
</dbReference>
<protein>
    <recommendedName>
        <fullName evidence="8">Transcription factor grauzone</fullName>
    </recommendedName>
</protein>
<accession>A0A182NM84</accession>
<feature type="domain" description="C2H2-type" evidence="4">
    <location>
        <begin position="490"/>
        <end position="518"/>
    </location>
</feature>
<dbReference type="GO" id="GO:0005634">
    <property type="term" value="C:nucleus"/>
    <property type="evidence" value="ECO:0007669"/>
    <property type="project" value="InterPro"/>
</dbReference>
<evidence type="ECO:0000313" key="7">
    <source>
        <dbReference type="Proteomes" id="UP000075884"/>
    </source>
</evidence>
<dbReference type="PANTHER" id="PTHR23225:SF2">
    <property type="entry name" value="AT09679P-RELATED"/>
    <property type="match status" value="1"/>
</dbReference>
<feature type="domain" description="C2H2-type" evidence="4">
    <location>
        <begin position="462"/>
        <end position="486"/>
    </location>
</feature>
<feature type="binding site" evidence="2">
    <location>
        <position position="9"/>
    </location>
    <ligand>
        <name>Zn(2+)</name>
        <dbReference type="ChEBI" id="CHEBI:29105"/>
    </ligand>
</feature>
<evidence type="ECO:0000313" key="6">
    <source>
        <dbReference type="EnsemblMetazoa" id="ADIR008769-PA"/>
    </source>
</evidence>